<accession>A0A140L271</accession>
<name>A0A140L271_9FIRM</name>
<dbReference type="AlphaFoldDB" id="A0A140L271"/>
<keyword evidence="2" id="KW-1185">Reference proteome</keyword>
<sequence length="74" mass="8596">MKKRVIFLFLISFITLTYIFTKQNIFGKTIEEVLPSVNSKPVNILHEEKIDRGMIVFYNHLNGNDLSVAILKKN</sequence>
<reference evidence="1 2" key="1">
    <citation type="submission" date="2015-12" db="EMBL/GenBank/DDBJ databases">
        <title>Draft genome sequence of the thermoanaerobe Thermotalea metallivorans, an isolate from the runoff channel of the Great Artesian Basin, Australia.</title>
        <authorList>
            <person name="Patel B.K."/>
        </authorList>
    </citation>
    <scope>NUCLEOTIDE SEQUENCE [LARGE SCALE GENOMIC DNA]</scope>
    <source>
        <strain evidence="1 2">B2-1</strain>
    </source>
</reference>
<comment type="caution">
    <text evidence="1">The sequence shown here is derived from an EMBL/GenBank/DDBJ whole genome shotgun (WGS) entry which is preliminary data.</text>
</comment>
<dbReference type="RefSeq" id="WP_068556981.1">
    <property type="nucleotide sequence ID" value="NZ_LOEE01000048.1"/>
</dbReference>
<dbReference type="Proteomes" id="UP000070456">
    <property type="component" value="Unassembled WGS sequence"/>
</dbReference>
<gene>
    <name evidence="1" type="ORF">AN619_22330</name>
</gene>
<evidence type="ECO:0000313" key="2">
    <source>
        <dbReference type="Proteomes" id="UP000070456"/>
    </source>
</evidence>
<evidence type="ECO:0000313" key="1">
    <source>
        <dbReference type="EMBL" id="KXG74646.1"/>
    </source>
</evidence>
<protein>
    <submittedName>
        <fullName evidence="1">Uncharacterized protein</fullName>
    </submittedName>
</protein>
<dbReference type="EMBL" id="LOEE01000048">
    <property type="protein sequence ID" value="KXG74646.1"/>
    <property type="molecule type" value="Genomic_DNA"/>
</dbReference>
<proteinExistence type="predicted"/>
<organism evidence="1 2">
    <name type="scientific">Thermotalea metallivorans</name>
    <dbReference type="NCBI Taxonomy" id="520762"/>
    <lineage>
        <taxon>Bacteria</taxon>
        <taxon>Bacillati</taxon>
        <taxon>Bacillota</taxon>
        <taxon>Clostridia</taxon>
        <taxon>Peptostreptococcales</taxon>
        <taxon>Thermotaleaceae</taxon>
        <taxon>Thermotalea</taxon>
    </lineage>
</organism>